<proteinExistence type="predicted"/>
<evidence type="ECO:0000313" key="1">
    <source>
        <dbReference type="EMBL" id="MPC42572.1"/>
    </source>
</evidence>
<dbReference type="Gene3D" id="3.40.50.1010">
    <property type="entry name" value="5'-nuclease"/>
    <property type="match status" value="1"/>
</dbReference>
<dbReference type="OrthoDB" id="5920073at2759"/>
<dbReference type="Proteomes" id="UP000324222">
    <property type="component" value="Unassembled WGS sequence"/>
</dbReference>
<organism evidence="1 2">
    <name type="scientific">Portunus trituberculatus</name>
    <name type="common">Swimming crab</name>
    <name type="synonym">Neptunus trituberculatus</name>
    <dbReference type="NCBI Taxonomy" id="210409"/>
    <lineage>
        <taxon>Eukaryota</taxon>
        <taxon>Metazoa</taxon>
        <taxon>Ecdysozoa</taxon>
        <taxon>Arthropoda</taxon>
        <taxon>Crustacea</taxon>
        <taxon>Multicrustacea</taxon>
        <taxon>Malacostraca</taxon>
        <taxon>Eumalacostraca</taxon>
        <taxon>Eucarida</taxon>
        <taxon>Decapoda</taxon>
        <taxon>Pleocyemata</taxon>
        <taxon>Brachyura</taxon>
        <taxon>Eubrachyura</taxon>
        <taxon>Portunoidea</taxon>
        <taxon>Portunidae</taxon>
        <taxon>Portuninae</taxon>
        <taxon>Portunus</taxon>
    </lineage>
</organism>
<keyword evidence="2" id="KW-1185">Reference proteome</keyword>
<comment type="caution">
    <text evidence="1">The sequence shown here is derived from an EMBL/GenBank/DDBJ whole genome shotgun (WGS) entry which is preliminary data.</text>
</comment>
<sequence>MRVTSLPTNQKSQARLSANHVIGLLDQQKRDSLGARSAIRWLEIKFRHGSRFIRSQRPHERTHLPLIKYPKRKDKEAW</sequence>
<gene>
    <name evidence="1" type="ORF">E2C01_036195</name>
</gene>
<reference evidence="1 2" key="1">
    <citation type="submission" date="2019-05" db="EMBL/GenBank/DDBJ databases">
        <title>Another draft genome of Portunus trituberculatus and its Hox gene families provides insights of decapod evolution.</title>
        <authorList>
            <person name="Jeong J.-H."/>
            <person name="Song I."/>
            <person name="Kim S."/>
            <person name="Choi T."/>
            <person name="Kim D."/>
            <person name="Ryu S."/>
            <person name="Kim W."/>
        </authorList>
    </citation>
    <scope>NUCLEOTIDE SEQUENCE [LARGE SCALE GENOMIC DNA]</scope>
    <source>
        <tissue evidence="1">Muscle</tissue>
    </source>
</reference>
<dbReference type="EMBL" id="VSRR010005488">
    <property type="protein sequence ID" value="MPC42572.1"/>
    <property type="molecule type" value="Genomic_DNA"/>
</dbReference>
<accession>A0A5B7F826</accession>
<evidence type="ECO:0000313" key="2">
    <source>
        <dbReference type="Proteomes" id="UP000324222"/>
    </source>
</evidence>
<dbReference type="AlphaFoldDB" id="A0A5B7F826"/>
<protein>
    <submittedName>
        <fullName evidence="1">Uncharacterized protein</fullName>
    </submittedName>
</protein>
<name>A0A5B7F826_PORTR</name>